<accession>A0A0F3NJ16</accession>
<gene>
    <name evidence="12" type="ORF">APHNP_0866</name>
</gene>
<feature type="domain" description="Cytochrome c-type biogenesis protein CcmF C-terminal" evidence="11">
    <location>
        <begin position="308"/>
        <end position="619"/>
    </location>
</feature>
<feature type="transmembrane region" description="Helical" evidence="9">
    <location>
        <begin position="242"/>
        <end position="258"/>
    </location>
</feature>
<dbReference type="GO" id="GO:0017004">
    <property type="term" value="P:cytochrome complex assembly"/>
    <property type="evidence" value="ECO:0007669"/>
    <property type="project" value="UniProtKB-KW"/>
</dbReference>
<dbReference type="InterPro" id="IPR003567">
    <property type="entry name" value="Cyt_c_biogenesis"/>
</dbReference>
<dbReference type="PANTHER" id="PTHR43653:SF4">
    <property type="entry name" value="CYTOCHROME C BIOGENESIS CCMF N-TERMINAL-LIKE MITOCHONDRIAL PROTEIN 1-RELATED"/>
    <property type="match status" value="1"/>
</dbReference>
<dbReference type="GO" id="GO:0005886">
    <property type="term" value="C:plasma membrane"/>
    <property type="evidence" value="ECO:0007669"/>
    <property type="project" value="UniProtKB-SubCell"/>
</dbReference>
<feature type="transmembrane region" description="Helical" evidence="9">
    <location>
        <begin position="386"/>
        <end position="409"/>
    </location>
</feature>
<keyword evidence="4" id="KW-0997">Cell inner membrane</keyword>
<feature type="transmembrane region" description="Helical" evidence="9">
    <location>
        <begin position="90"/>
        <end position="107"/>
    </location>
</feature>
<feature type="transmembrane region" description="Helical" evidence="9">
    <location>
        <begin position="477"/>
        <end position="497"/>
    </location>
</feature>
<feature type="transmembrane region" description="Helical" evidence="9">
    <location>
        <begin position="339"/>
        <end position="366"/>
    </location>
</feature>
<evidence type="ECO:0000256" key="3">
    <source>
        <dbReference type="ARBA" id="ARBA00022475"/>
    </source>
</evidence>
<sequence>MQYFVDGFVAFLILPCILSLLYPVSVRLSAALGAYMSYTVAGLLSASVGFLIYLRIVDDFSFENVFNNSHSLQPTLYKITGVWGNYEGSYLLFLCLLSVYTAIMEFAHKKADNLKRIALTVQHLMLAGFTAFGAIFANPFLRVFSLAEDGLGFNPLLQDIGLTIHPPILFSGYTGLAPVLSITIAALILNYDPVEWAKIIRVWVLNAWSFLTLGVALGGWWAYRVLGWGGFWAWDPVENVVLLPWLLSTALIHMLPIVRKSRVYCNFTYFLAVSTFLSSLYSTFLVRSGLLISVHTFAFDDTRGVFILVFISVIVLICYTIFIMYCIKRDESCDFRYASKITLLVGLAVLLLIAFSTIITGTVYPVLWEFFTGETISVGYPYYSNIFSVLHTGLLCMLIVLPCIGWDGYKTFKLSFKISTAFAAILSPLAIYYGISGILILLACFLFSSIIEDFFSKLHDPLSWTAIRSALRPGRCAMLSGHLGVAILTAGIIYSSTYQAESYQYMKVGDTISVHDFQAVFEDISIISQEYYDALVGRFSITKADSPKVLHTLFPENRFYHVEGTRNVISSTYHGFLADIYMVIGDTDLEKGISVQMRYKPLISLVWIGCIMLVIGVLLEYTMHVSKYGLKEKETHYRCAKHYLNYIPCVSIIHLIEAWSTRR</sequence>
<feature type="transmembrane region" description="Helical" evidence="9">
    <location>
        <begin position="203"/>
        <end position="222"/>
    </location>
</feature>
<dbReference type="Pfam" id="PF16327">
    <property type="entry name" value="CcmF_C"/>
    <property type="match status" value="1"/>
</dbReference>
<evidence type="ECO:0000256" key="6">
    <source>
        <dbReference type="ARBA" id="ARBA00022748"/>
    </source>
</evidence>
<proteinExistence type="inferred from homology"/>
<keyword evidence="8 9" id="KW-0472">Membrane</keyword>
<evidence type="ECO:0000256" key="1">
    <source>
        <dbReference type="ARBA" id="ARBA00004429"/>
    </source>
</evidence>
<reference evidence="12 13" key="1">
    <citation type="submission" date="2015-01" db="EMBL/GenBank/DDBJ databases">
        <title>Genome Sequencing of Rickettsiales.</title>
        <authorList>
            <person name="Daugherty S.C."/>
            <person name="Su Q."/>
            <person name="Abolude K."/>
            <person name="Beier-Sexton M."/>
            <person name="Carlyon J.A."/>
            <person name="Carter R."/>
            <person name="Day N.P."/>
            <person name="Dumler S.J."/>
            <person name="Dyachenko V."/>
            <person name="Godinez A."/>
            <person name="Kurtti T.J."/>
            <person name="Lichay M."/>
            <person name="Mullins K.E."/>
            <person name="Ott S."/>
            <person name="Pappas-Brown V."/>
            <person name="Paris D.H."/>
            <person name="Patel P."/>
            <person name="Richards A.L."/>
            <person name="Sadzewicz L."/>
            <person name="Sears K."/>
            <person name="Seidman D."/>
            <person name="Sengamalay N."/>
            <person name="Stenos J."/>
            <person name="Tallon L.J."/>
            <person name="Vincent G."/>
            <person name="Fraser C.M."/>
            <person name="Munderloh U."/>
            <person name="Dunning-Hotopp J.C."/>
        </authorList>
    </citation>
    <scope>NUCLEOTIDE SEQUENCE [LARGE SCALE GENOMIC DNA]</scope>
    <source>
        <strain evidence="12 13">ApNP</strain>
    </source>
</reference>
<dbReference type="AlphaFoldDB" id="A0A0F3NJ16"/>
<comment type="subcellular location">
    <subcellularLocation>
        <location evidence="1">Cell inner membrane</location>
        <topology evidence="1">Multi-pass membrane protein</topology>
    </subcellularLocation>
</comment>
<evidence type="ECO:0000256" key="5">
    <source>
        <dbReference type="ARBA" id="ARBA00022692"/>
    </source>
</evidence>
<evidence type="ECO:0000256" key="4">
    <source>
        <dbReference type="ARBA" id="ARBA00022519"/>
    </source>
</evidence>
<feature type="transmembrane region" description="Helical" evidence="9">
    <location>
        <begin position="270"/>
        <end position="292"/>
    </location>
</feature>
<feature type="transmembrane region" description="Helical" evidence="9">
    <location>
        <begin position="119"/>
        <end position="141"/>
    </location>
</feature>
<dbReference type="GO" id="GO:0015232">
    <property type="term" value="F:heme transmembrane transporter activity"/>
    <property type="evidence" value="ECO:0007669"/>
    <property type="project" value="InterPro"/>
</dbReference>
<dbReference type="Proteomes" id="UP000033385">
    <property type="component" value="Unassembled WGS sequence"/>
</dbReference>
<comment type="caution">
    <text evidence="12">The sequence shown here is derived from an EMBL/GenBank/DDBJ whole genome shotgun (WGS) entry which is preliminary data.</text>
</comment>
<dbReference type="InterPro" id="IPR032523">
    <property type="entry name" value="CcmF_C"/>
</dbReference>
<feature type="transmembrane region" description="Helical" evidence="9">
    <location>
        <begin position="36"/>
        <end position="56"/>
    </location>
</feature>
<dbReference type="InterPro" id="IPR003568">
    <property type="entry name" value="Cyt_c_biogenesis_CcmF"/>
</dbReference>
<evidence type="ECO:0000259" key="10">
    <source>
        <dbReference type="Pfam" id="PF01578"/>
    </source>
</evidence>
<dbReference type="EMBL" id="LANW01000001">
    <property type="protein sequence ID" value="KJV66899.1"/>
    <property type="molecule type" value="Genomic_DNA"/>
</dbReference>
<keyword evidence="3" id="KW-1003">Cell membrane</keyword>
<dbReference type="PANTHER" id="PTHR43653">
    <property type="entry name" value="CYTOCHROME C ASSEMBLY PROTEIN-RELATED"/>
    <property type="match status" value="1"/>
</dbReference>
<evidence type="ECO:0000256" key="7">
    <source>
        <dbReference type="ARBA" id="ARBA00022989"/>
    </source>
</evidence>
<dbReference type="PRINTS" id="PR01410">
    <property type="entry name" value="CCBIOGENESIS"/>
</dbReference>
<feature type="transmembrane region" description="Helical" evidence="9">
    <location>
        <begin position="304"/>
        <end position="327"/>
    </location>
</feature>
<feature type="transmembrane region" description="Helical" evidence="9">
    <location>
        <begin position="6"/>
        <end position="24"/>
    </location>
</feature>
<evidence type="ECO:0000313" key="13">
    <source>
        <dbReference type="Proteomes" id="UP000033385"/>
    </source>
</evidence>
<feature type="transmembrane region" description="Helical" evidence="9">
    <location>
        <begin position="602"/>
        <end position="623"/>
    </location>
</feature>
<evidence type="ECO:0000256" key="2">
    <source>
        <dbReference type="ARBA" id="ARBA00009186"/>
    </source>
</evidence>
<evidence type="ECO:0000313" key="12">
    <source>
        <dbReference type="EMBL" id="KJV66899.1"/>
    </source>
</evidence>
<keyword evidence="7 9" id="KW-1133">Transmembrane helix</keyword>
<evidence type="ECO:0000256" key="9">
    <source>
        <dbReference type="SAM" id="Phobius"/>
    </source>
</evidence>
<dbReference type="InterPro" id="IPR002541">
    <property type="entry name" value="Cyt_c_assembly"/>
</dbReference>
<dbReference type="GO" id="GO:0020037">
    <property type="term" value="F:heme binding"/>
    <property type="evidence" value="ECO:0007669"/>
    <property type="project" value="InterPro"/>
</dbReference>
<comment type="similarity">
    <text evidence="2">Belongs to the CcmF/CycK/Ccl1/NrfE/CcsA family.</text>
</comment>
<dbReference type="PATRIC" id="fig|1359153.3.peg.894"/>
<name>A0A0F3NJ16_ANAPH</name>
<dbReference type="PRINTS" id="PR01411">
    <property type="entry name" value="CCMFBIOGNSIS"/>
</dbReference>
<organism evidence="12 13">
    <name type="scientific">Anaplasma phagocytophilum str. ApNP</name>
    <dbReference type="NCBI Taxonomy" id="1359153"/>
    <lineage>
        <taxon>Bacteria</taxon>
        <taxon>Pseudomonadati</taxon>
        <taxon>Pseudomonadota</taxon>
        <taxon>Alphaproteobacteria</taxon>
        <taxon>Rickettsiales</taxon>
        <taxon>Anaplasmataceae</taxon>
        <taxon>Anaplasma</taxon>
        <taxon>phagocytophilum group</taxon>
    </lineage>
</organism>
<feature type="transmembrane region" description="Helical" evidence="9">
    <location>
        <begin position="168"/>
        <end position="191"/>
    </location>
</feature>
<feature type="domain" description="Cytochrome c assembly protein" evidence="10">
    <location>
        <begin position="83"/>
        <end position="289"/>
    </location>
</feature>
<evidence type="ECO:0000256" key="8">
    <source>
        <dbReference type="ARBA" id="ARBA00023136"/>
    </source>
</evidence>
<dbReference type="Pfam" id="PF01578">
    <property type="entry name" value="Cytochrom_C_asm"/>
    <property type="match status" value="1"/>
</dbReference>
<keyword evidence="5 9" id="KW-0812">Transmembrane</keyword>
<feature type="transmembrane region" description="Helical" evidence="9">
    <location>
        <begin position="430"/>
        <end position="451"/>
    </location>
</feature>
<keyword evidence="6" id="KW-0201">Cytochrome c-type biogenesis</keyword>
<evidence type="ECO:0000259" key="11">
    <source>
        <dbReference type="Pfam" id="PF16327"/>
    </source>
</evidence>
<protein>
    <submittedName>
        <fullName evidence="12">Cytochrome C assembly family protein</fullName>
    </submittedName>
</protein>